<evidence type="ECO:0008006" key="5">
    <source>
        <dbReference type="Google" id="ProtNLM"/>
    </source>
</evidence>
<keyword evidence="2" id="KW-0560">Oxidoreductase</keyword>
<organism evidence="3 4">
    <name type="scientific">Mycolicibacterium hodleri</name>
    <dbReference type="NCBI Taxonomy" id="49897"/>
    <lineage>
        <taxon>Bacteria</taxon>
        <taxon>Bacillati</taxon>
        <taxon>Actinomycetota</taxon>
        <taxon>Actinomycetes</taxon>
        <taxon>Mycobacteriales</taxon>
        <taxon>Mycobacteriaceae</taxon>
        <taxon>Mycolicibacterium</taxon>
    </lineage>
</organism>
<evidence type="ECO:0000256" key="1">
    <source>
        <dbReference type="ARBA" id="ARBA00009570"/>
    </source>
</evidence>
<reference evidence="3 4" key="1">
    <citation type="journal article" date="2019" name="Environ. Microbiol.">
        <title>Species interactions and distinct microbial communities in high Arctic permafrost affected cryosols are associated with the CH4 and CO2 gas fluxes.</title>
        <authorList>
            <person name="Altshuler I."/>
            <person name="Hamel J."/>
            <person name="Turney S."/>
            <person name="Magnuson E."/>
            <person name="Levesque R."/>
            <person name="Greer C."/>
            <person name="Whyte L.G."/>
        </authorList>
    </citation>
    <scope>NUCLEOTIDE SEQUENCE [LARGE SCALE GENOMIC DNA]</scope>
    <source>
        <strain evidence="3 4">S5.20</strain>
    </source>
</reference>
<dbReference type="OrthoDB" id="3212009at2"/>
<dbReference type="SUPFAM" id="SSF54427">
    <property type="entry name" value="NTF2-like"/>
    <property type="match status" value="1"/>
</dbReference>
<evidence type="ECO:0000313" key="4">
    <source>
        <dbReference type="Proteomes" id="UP000320095"/>
    </source>
</evidence>
<proteinExistence type="inferred from homology"/>
<dbReference type="GO" id="GO:0016491">
    <property type="term" value="F:oxidoreductase activity"/>
    <property type="evidence" value="ECO:0007669"/>
    <property type="project" value="UniProtKB-KW"/>
</dbReference>
<comment type="similarity">
    <text evidence="1">Belongs to the bacterial ring-hydroxylating dioxygenase beta subunit family.</text>
</comment>
<dbReference type="PANTHER" id="PTHR41534">
    <property type="entry name" value="BLR3401 PROTEIN"/>
    <property type="match status" value="1"/>
</dbReference>
<protein>
    <recommendedName>
        <fullName evidence="5">Aromatic-ring-hydroxylating dioxygenase subunit beta</fullName>
    </recommendedName>
</protein>
<dbReference type="InterPro" id="IPR032710">
    <property type="entry name" value="NTF2-like_dom_sf"/>
</dbReference>
<evidence type="ECO:0000313" key="3">
    <source>
        <dbReference type="EMBL" id="TPG32426.1"/>
    </source>
</evidence>
<comment type="caution">
    <text evidence="3">The sequence shown here is derived from an EMBL/GenBank/DDBJ whole genome shotgun (WGS) entry which is preliminary data.</text>
</comment>
<dbReference type="Pfam" id="PF00866">
    <property type="entry name" value="Ring_hydroxyl_B"/>
    <property type="match status" value="1"/>
</dbReference>
<dbReference type="EMBL" id="RCZG01000008">
    <property type="protein sequence ID" value="TPG32426.1"/>
    <property type="molecule type" value="Genomic_DNA"/>
</dbReference>
<evidence type="ECO:0000256" key="2">
    <source>
        <dbReference type="ARBA" id="ARBA00023002"/>
    </source>
</evidence>
<dbReference type="GO" id="GO:0019380">
    <property type="term" value="P:3-phenylpropionate catabolic process"/>
    <property type="evidence" value="ECO:0007669"/>
    <property type="project" value="TreeGrafter"/>
</dbReference>
<dbReference type="RefSeq" id="WP_140694314.1">
    <property type="nucleotide sequence ID" value="NZ_RCZG01000008.1"/>
</dbReference>
<dbReference type="AlphaFoldDB" id="A0A502E7F3"/>
<dbReference type="Gene3D" id="3.10.450.50">
    <property type="match status" value="1"/>
</dbReference>
<dbReference type="Proteomes" id="UP000320095">
    <property type="component" value="Unassembled WGS sequence"/>
</dbReference>
<keyword evidence="4" id="KW-1185">Reference proteome</keyword>
<dbReference type="InterPro" id="IPR000391">
    <property type="entry name" value="Rng_hydr_dOase-bsu"/>
</dbReference>
<sequence length="179" mass="20415">MSAIVSTAHADVATEHLIARFIQREASLLDKRSFAAWLDLVTEDFTYVVPTPVTHDNPGRPPWSDTSVILDETRSSLESLWFIRYSPENVEFAWGENPPQRTRRFITGIKARHSDVRDDEYVVESNLLLSFVRQSDPVTLVPAGRIDTIRQVDGDFKLAARIVHIDQTVQTLAHMRLIF</sequence>
<gene>
    <name evidence="3" type="ORF">EAH80_19305</name>
</gene>
<accession>A0A502E7F3</accession>
<name>A0A502E7F3_9MYCO</name>
<dbReference type="PANTHER" id="PTHR41534:SF2">
    <property type="entry name" value="3-PHENYLPROPIONATE_CINNAMIC ACID DIOXYGENASE SUBUNIT BETA"/>
    <property type="match status" value="1"/>
</dbReference>